<dbReference type="InterPro" id="IPR011990">
    <property type="entry name" value="TPR-like_helical_dom_sf"/>
</dbReference>
<dbReference type="GO" id="GO:0005737">
    <property type="term" value="C:cytoplasm"/>
    <property type="evidence" value="ECO:0007669"/>
    <property type="project" value="TreeGrafter"/>
</dbReference>
<dbReference type="Gene3D" id="1.25.40.10">
    <property type="entry name" value="Tetratricopeptide repeat domain"/>
    <property type="match status" value="1"/>
</dbReference>
<organism evidence="4 5">
    <name type="scientific">Rotaria sordida</name>
    <dbReference type="NCBI Taxonomy" id="392033"/>
    <lineage>
        <taxon>Eukaryota</taxon>
        <taxon>Metazoa</taxon>
        <taxon>Spiralia</taxon>
        <taxon>Gnathifera</taxon>
        <taxon>Rotifera</taxon>
        <taxon>Eurotatoria</taxon>
        <taxon>Bdelloidea</taxon>
        <taxon>Philodinida</taxon>
        <taxon>Philodinidae</taxon>
        <taxon>Rotaria</taxon>
    </lineage>
</organism>
<dbReference type="EMBL" id="CAJNOT010001712">
    <property type="protein sequence ID" value="CAF1239452.1"/>
    <property type="molecule type" value="Genomic_DNA"/>
</dbReference>
<evidence type="ECO:0000256" key="2">
    <source>
        <dbReference type="ARBA" id="ARBA00022801"/>
    </source>
</evidence>
<comment type="similarity">
    <text evidence="1">Belongs to the LovG family.</text>
</comment>
<dbReference type="PANTHER" id="PTHR48070">
    <property type="entry name" value="ESTERASE OVCA2"/>
    <property type="match status" value="1"/>
</dbReference>
<evidence type="ECO:0000313" key="4">
    <source>
        <dbReference type="EMBL" id="CAF1239452.1"/>
    </source>
</evidence>
<dbReference type="AlphaFoldDB" id="A0A814Z5U8"/>
<dbReference type="PANTHER" id="PTHR48070:SF6">
    <property type="entry name" value="ESTERASE OVCA2"/>
    <property type="match status" value="1"/>
</dbReference>
<dbReference type="Pfam" id="PF13516">
    <property type="entry name" value="LRR_6"/>
    <property type="match status" value="2"/>
</dbReference>
<dbReference type="SUPFAM" id="SSF52047">
    <property type="entry name" value="RNI-like"/>
    <property type="match status" value="1"/>
</dbReference>
<dbReference type="InterPro" id="IPR001611">
    <property type="entry name" value="Leu-rich_rpt"/>
</dbReference>
<name>A0A814Z5U8_9BILA</name>
<reference evidence="4" key="1">
    <citation type="submission" date="2021-02" db="EMBL/GenBank/DDBJ databases">
        <authorList>
            <person name="Nowell W R."/>
        </authorList>
    </citation>
    <scope>NUCLEOTIDE SEQUENCE</scope>
</reference>
<feature type="domain" description="Serine hydrolase" evidence="3">
    <location>
        <begin position="261"/>
        <end position="459"/>
    </location>
</feature>
<dbReference type="InterPro" id="IPR005645">
    <property type="entry name" value="FSH-like_dom"/>
</dbReference>
<dbReference type="InterPro" id="IPR032675">
    <property type="entry name" value="LRR_dom_sf"/>
</dbReference>
<protein>
    <recommendedName>
        <fullName evidence="3">Serine hydrolase domain-containing protein</fullName>
    </recommendedName>
</protein>
<sequence length="1197" mass="135549">MTAVAENYPSPGHIANDLFLKDGIKDINEDSQAIEQIYSYWFGENINTWSKTYPLNTKLWFKVQERVDQEIKEKFEGLLIDAAKLNSDLYQRWKTTDQGKLALIILLDQFSRNMYRGTVKMFEFDSLALSLVLEITEDPIHIKSYSLPERLFLYLSLIHSENLVYTTKGADLLEQLTSEVTQRDVRRRYATNARLARVHQQLIELYGRYPHRNHLLGRRSTPEEEEYLKTARNGFVRSVQTIQCPSSSIPMPADTPSTYPPLKILVLHGFHQNSNSLKRSAKKLFRELKGIATFYFANAPLPYNPTGEVKEQLLAAFGDGNLPEAGYQRQWWNASKDSKIYHHLDVSLHYVDKLFKSDGPFDGVLGFAQGAALGGILCGLQPFGNVSFHFAILISGFASRAECHEHLMQPNAIKNISSLHIYGINDVLITNDRTLKLAAAFENPTIVAHPGGHFTPNSWPISNIKQFLLDQQQQLSYQSDEIPNVGENPPQSLMTFEEKLEATIISHQKRIVILPSAVRKENKLPIIPVGLSKPMDKSIQETIIDHIDDHSLDDIMLLIWSKRTTFHNAESSSSLFFRYWLLLYLKKSDQVLSSYLSIIPKYGSWADLKTLYACTSQMESEYPDQKGLLDQLKSTCVKMFADQLRQDHRTILKQPDELLNEKEEQMNIESQEWISNCAKEAPRISNNPKNINTIMAKDIARYMHPLSSRAINNEQQLKAEKGYAYLLYKRLISAICQVLEKASPTFVNEQAKSRNRKDRALRMTKEQREELLNAPPSTYITNPEPEPVVSCALEDLQPLFEHLTSNKSGPGDDNQPIVFTRGTIMSGGRLDLCKQVVGPQGIQPLLNAMMNSDVVNRLLLGNNIVGLPGAQAISNYIRFNQDSHIDTWYIAGNNFDSECMSLICDALANDMKVKALWLKRNPILTSGVVHIAQMLRTNHYLQTLDLLNTGLLDEGCKILFDALKVNRTLKHLYLDTNGLTVKSGRIIRLHFEENDNQLESLYLSCNAFGDGGTCEIAAGLKHDQHLKRLGLASNCVGPDGVRALVDTLIAHPSLQQLNLGFMKATILLGGLDNVIGDEGAGEISRLIRSNKYIRSIDLTFNGISQRGLMKLRDALRENRTLTTLKFLQFGQVHSEITKEEINMILETNKIEWGRQVLSNINGSSLTKADCLQKGQQLNEDINFPEHVMEIISYYRTH</sequence>
<dbReference type="Gene3D" id="1.20.58.320">
    <property type="entry name" value="TPR-like"/>
    <property type="match status" value="1"/>
</dbReference>
<dbReference type="GO" id="GO:0016787">
    <property type="term" value="F:hydrolase activity"/>
    <property type="evidence" value="ECO:0007669"/>
    <property type="project" value="UniProtKB-KW"/>
</dbReference>
<evidence type="ECO:0000313" key="5">
    <source>
        <dbReference type="Proteomes" id="UP000663864"/>
    </source>
</evidence>
<gene>
    <name evidence="4" type="ORF">ZHD862_LOCUS24796</name>
</gene>
<dbReference type="InterPro" id="IPR010323">
    <property type="entry name" value="DUF924"/>
</dbReference>
<dbReference type="GO" id="GO:0005634">
    <property type="term" value="C:nucleus"/>
    <property type="evidence" value="ECO:0007669"/>
    <property type="project" value="TreeGrafter"/>
</dbReference>
<dbReference type="SUPFAM" id="SSF53474">
    <property type="entry name" value="alpha/beta-Hydrolases"/>
    <property type="match status" value="1"/>
</dbReference>
<dbReference type="SUPFAM" id="SSF48452">
    <property type="entry name" value="TPR-like"/>
    <property type="match status" value="1"/>
</dbReference>
<dbReference type="SMART" id="SM00368">
    <property type="entry name" value="LRR_RI"/>
    <property type="match status" value="8"/>
</dbReference>
<accession>A0A814Z5U8</accession>
<dbReference type="Gene3D" id="3.40.50.1820">
    <property type="entry name" value="alpha/beta hydrolase"/>
    <property type="match status" value="1"/>
</dbReference>
<dbReference type="Proteomes" id="UP000663864">
    <property type="component" value="Unassembled WGS sequence"/>
</dbReference>
<keyword evidence="2" id="KW-0378">Hydrolase</keyword>
<evidence type="ECO:0000256" key="1">
    <source>
        <dbReference type="ARBA" id="ARBA00005863"/>
    </source>
</evidence>
<evidence type="ECO:0000259" key="3">
    <source>
        <dbReference type="Pfam" id="PF03959"/>
    </source>
</evidence>
<dbReference type="Pfam" id="PF06041">
    <property type="entry name" value="DUF924"/>
    <property type="match status" value="1"/>
</dbReference>
<comment type="caution">
    <text evidence="4">The sequence shown here is derived from an EMBL/GenBank/DDBJ whole genome shotgun (WGS) entry which is preliminary data.</text>
</comment>
<dbReference type="Gene3D" id="3.80.10.10">
    <property type="entry name" value="Ribonuclease Inhibitor"/>
    <property type="match status" value="3"/>
</dbReference>
<proteinExistence type="inferred from homology"/>
<dbReference type="InterPro" id="IPR029058">
    <property type="entry name" value="AB_hydrolase_fold"/>
</dbReference>
<dbReference type="InterPro" id="IPR050593">
    <property type="entry name" value="LovG"/>
</dbReference>
<dbReference type="Pfam" id="PF03959">
    <property type="entry name" value="FSH1"/>
    <property type="match status" value="1"/>
</dbReference>